<evidence type="ECO:0000256" key="2">
    <source>
        <dbReference type="ARBA" id="ARBA00022475"/>
    </source>
</evidence>
<dbReference type="GO" id="GO:0015658">
    <property type="term" value="F:branched-chain amino acid transmembrane transporter activity"/>
    <property type="evidence" value="ECO:0007669"/>
    <property type="project" value="InterPro"/>
</dbReference>
<dbReference type="PANTHER" id="PTHR30482:SF10">
    <property type="entry name" value="HIGH-AFFINITY BRANCHED-CHAIN AMINO ACID TRANSPORT PROTEIN BRAE"/>
    <property type="match status" value="1"/>
</dbReference>
<feature type="transmembrane region" description="Helical" evidence="6">
    <location>
        <begin position="34"/>
        <end position="52"/>
    </location>
</feature>
<evidence type="ECO:0000313" key="8">
    <source>
        <dbReference type="Proteomes" id="UP000236743"/>
    </source>
</evidence>
<organism evidence="7 8">
    <name type="scientific">Bosea lathyri</name>
    <dbReference type="NCBI Taxonomy" id="1036778"/>
    <lineage>
        <taxon>Bacteria</taxon>
        <taxon>Pseudomonadati</taxon>
        <taxon>Pseudomonadota</taxon>
        <taxon>Alphaproteobacteria</taxon>
        <taxon>Hyphomicrobiales</taxon>
        <taxon>Boseaceae</taxon>
        <taxon>Bosea</taxon>
    </lineage>
</organism>
<dbReference type="OrthoDB" id="9814461at2"/>
<dbReference type="Proteomes" id="UP000236743">
    <property type="component" value="Unassembled WGS sequence"/>
</dbReference>
<keyword evidence="3 6" id="KW-0812">Transmembrane</keyword>
<proteinExistence type="predicted"/>
<feature type="transmembrane region" description="Helical" evidence="6">
    <location>
        <begin position="59"/>
        <end position="76"/>
    </location>
</feature>
<keyword evidence="2" id="KW-1003">Cell membrane</keyword>
<name>A0A1H5YT66_9HYPH</name>
<protein>
    <submittedName>
        <fullName evidence="7">Amino acid/amide ABC transporter membrane protein 2, HAAT family</fullName>
    </submittedName>
</protein>
<sequence>MEGYLIAISISVLIYLLMASGLALQYGFTGLVNFGHVGFFAIGSYTSALLALKGVPIPVSLAAATALAALAAYPLGMVSLRLGGDYLAIVTLGFSEAVRMTLQTEEWLTRGMHGLPGIPRLFAGWVDPKMIDLCIFLLLLAVCAAVFLLIHHIIRSPFGRVIEAIRDNEVAVRALGKNPAQFKTRSLMIGAGIAGLAGGLQAHYLTFISPEQYVPLITFYIWIALVLGGVGSLRGVIIGTVLLVGFLEGSRFLRDIFTGVSEVQLASVRIWIIGMALICVVLYRPQGLFGKSSGKSARGSN</sequence>
<reference evidence="7 8" key="1">
    <citation type="submission" date="2016-10" db="EMBL/GenBank/DDBJ databases">
        <authorList>
            <person name="de Groot N.N."/>
        </authorList>
    </citation>
    <scope>NUCLEOTIDE SEQUENCE [LARGE SCALE GENOMIC DNA]</scope>
    <source>
        <strain evidence="7 8">DSM 26656</strain>
    </source>
</reference>
<dbReference type="InterPro" id="IPR043428">
    <property type="entry name" value="LivM-like"/>
</dbReference>
<keyword evidence="5 6" id="KW-0472">Membrane</keyword>
<evidence type="ECO:0000256" key="4">
    <source>
        <dbReference type="ARBA" id="ARBA00022989"/>
    </source>
</evidence>
<dbReference type="AlphaFoldDB" id="A0A1H5YT66"/>
<accession>A0A1H5YT66</accession>
<feature type="transmembrane region" description="Helical" evidence="6">
    <location>
        <begin position="5"/>
        <end position="28"/>
    </location>
</feature>
<evidence type="ECO:0000256" key="5">
    <source>
        <dbReference type="ARBA" id="ARBA00023136"/>
    </source>
</evidence>
<feature type="transmembrane region" description="Helical" evidence="6">
    <location>
        <begin position="187"/>
        <end position="207"/>
    </location>
</feature>
<evidence type="ECO:0000256" key="6">
    <source>
        <dbReference type="SAM" id="Phobius"/>
    </source>
</evidence>
<dbReference type="PANTHER" id="PTHR30482">
    <property type="entry name" value="HIGH-AFFINITY BRANCHED-CHAIN AMINO ACID TRANSPORT SYSTEM PERMEASE"/>
    <property type="match status" value="1"/>
</dbReference>
<evidence type="ECO:0000256" key="3">
    <source>
        <dbReference type="ARBA" id="ARBA00022692"/>
    </source>
</evidence>
<feature type="transmembrane region" description="Helical" evidence="6">
    <location>
        <begin position="130"/>
        <end position="150"/>
    </location>
</feature>
<dbReference type="EMBL" id="FNUY01000004">
    <property type="protein sequence ID" value="SEG27168.1"/>
    <property type="molecule type" value="Genomic_DNA"/>
</dbReference>
<evidence type="ECO:0000313" key="7">
    <source>
        <dbReference type="EMBL" id="SEG27168.1"/>
    </source>
</evidence>
<gene>
    <name evidence="7" type="ORF">SAMN04488115_10477</name>
</gene>
<comment type="subcellular location">
    <subcellularLocation>
        <location evidence="1">Cell membrane</location>
        <topology evidence="1">Multi-pass membrane protein</topology>
    </subcellularLocation>
</comment>
<dbReference type="RefSeq" id="WP_103872535.1">
    <property type="nucleotide sequence ID" value="NZ_FNUY01000004.1"/>
</dbReference>
<dbReference type="CDD" id="cd06581">
    <property type="entry name" value="TM_PBP1_LivM_like"/>
    <property type="match status" value="1"/>
</dbReference>
<dbReference type="Pfam" id="PF02653">
    <property type="entry name" value="BPD_transp_2"/>
    <property type="match status" value="1"/>
</dbReference>
<keyword evidence="8" id="KW-1185">Reference proteome</keyword>
<evidence type="ECO:0000256" key="1">
    <source>
        <dbReference type="ARBA" id="ARBA00004651"/>
    </source>
</evidence>
<feature type="transmembrane region" description="Helical" evidence="6">
    <location>
        <begin position="268"/>
        <end position="285"/>
    </location>
</feature>
<dbReference type="InterPro" id="IPR001851">
    <property type="entry name" value="ABC_transp_permease"/>
</dbReference>
<dbReference type="GO" id="GO:0005886">
    <property type="term" value="C:plasma membrane"/>
    <property type="evidence" value="ECO:0007669"/>
    <property type="project" value="UniProtKB-SubCell"/>
</dbReference>
<feature type="transmembrane region" description="Helical" evidence="6">
    <location>
        <begin position="219"/>
        <end position="247"/>
    </location>
</feature>
<keyword evidence="4 6" id="KW-1133">Transmembrane helix</keyword>